<dbReference type="GO" id="GO:0004630">
    <property type="term" value="F:phospholipase D activity"/>
    <property type="evidence" value="ECO:0007669"/>
    <property type="project" value="UniProtKB-UniRule"/>
</dbReference>
<proteinExistence type="inferred from homology"/>
<keyword evidence="9" id="KW-1185">Reference proteome</keyword>
<comment type="catalytic activity">
    <reaction evidence="5">
        <text>a 1,2-diacyl-sn-glycero-3-phosphocholine + H2O = a 1,2-diacyl-sn-glycero-3-phosphate + choline + H(+)</text>
        <dbReference type="Rhea" id="RHEA:14445"/>
        <dbReference type="ChEBI" id="CHEBI:15354"/>
        <dbReference type="ChEBI" id="CHEBI:15377"/>
        <dbReference type="ChEBI" id="CHEBI:15378"/>
        <dbReference type="ChEBI" id="CHEBI:57643"/>
        <dbReference type="ChEBI" id="CHEBI:58608"/>
        <dbReference type="EC" id="3.1.4.4"/>
    </reaction>
</comment>
<dbReference type="InterPro" id="IPR016555">
    <property type="entry name" value="PLipase_D_euk"/>
</dbReference>
<dbReference type="Pfam" id="PF13091">
    <property type="entry name" value="PLDc_2"/>
    <property type="match status" value="1"/>
</dbReference>
<dbReference type="InterPro" id="IPR015679">
    <property type="entry name" value="PLipase_D_fam"/>
</dbReference>
<sequence>MVGHTDDRSPQEEQEKHELKREKAKDVLRHPFTGLKQKLKDTHLYDLKVEATHFKHRVGKVQNLFNSNHRHDEEHEKATDDKRTRIGESHRFESFAPERDGNQIKWYVDGRDYFHAVSVALEQAKELIYIADWWLSPELFLRRPPSKNAEWRLDEVLKRAAQRGVQIYLIVYKEVTQALTCNSAHTKRALQSMCPEGTPGHGNIHVMRHPDHNFFENAGDMTFYWAHHEKFIVIDYDMAFIGGLDCCFGRWDIRQHPLADVHPTGAENEVWPGQDFNNNRILDFQSVENWRANDLSKAEFGRMPWHDVSMGVIGPCVYDIAEHFVLRWNFCKRDKYKRDERYDYLLLDGRLNDDEDLIAVQRPKHPVGEYIQHPLSPLNGKTGRPDSQNIQGSVHAQVVRSSADWSSGILTEQSIQNAYCEVIRNAQHFVYIENQFFITATGEDQAPVHNQIGAAIADACIRAGKEGRKFRVIIMIPAVPGFAGDLREDAAMGTRAIMDYQYKSINRGEHSIMGRIRAAGINPDDHIFVFNLRSYDRLEKIPALKRQEEKSGVPYADVQNAQAEEVMSGASQAIKKNTTESDQDVKKETLGEGEKDRLRKQKEKFDAAAGDVGLNKDDVRTSSSIAKDAMLGEPKPSEEIWDREDPEQEKENFVQEELYIHSKLCIVDDRVVICGSSNINDRSQLGYHDSELTIVMQDTNTIRSKMDGQDYEAGHHAASLRRFLWREHMGLLPAQGLDASNDPNAQPPGQGENDYHAGDEYDALVTDPMSDAVWEQWTSTASTNTEVFRHLFHADPDNNIKTFDDYQNFLPKGDRKQGHLYNEYMPVEDVRRNLDKIRGHLVWMPLDFLKDAEMAEKGLQVNAYTESIYT</sequence>
<dbReference type="InterPro" id="IPR001736">
    <property type="entry name" value="PLipase_D/transphosphatidylase"/>
</dbReference>
<feature type="region of interest" description="Disordered" evidence="6">
    <location>
        <begin position="623"/>
        <end position="648"/>
    </location>
</feature>
<feature type="domain" description="PLD phosphodiesterase" evidence="7">
    <location>
        <begin position="223"/>
        <end position="250"/>
    </location>
</feature>
<evidence type="ECO:0000256" key="6">
    <source>
        <dbReference type="SAM" id="MobiDB-lite"/>
    </source>
</evidence>
<evidence type="ECO:0000259" key="7">
    <source>
        <dbReference type="PROSITE" id="PS50035"/>
    </source>
</evidence>
<gene>
    <name evidence="8" type="ORF">K461DRAFT_312124</name>
</gene>
<organism evidence="8 9">
    <name type="scientific">Myriangium duriaei CBS 260.36</name>
    <dbReference type="NCBI Taxonomy" id="1168546"/>
    <lineage>
        <taxon>Eukaryota</taxon>
        <taxon>Fungi</taxon>
        <taxon>Dikarya</taxon>
        <taxon>Ascomycota</taxon>
        <taxon>Pezizomycotina</taxon>
        <taxon>Dothideomycetes</taxon>
        <taxon>Dothideomycetidae</taxon>
        <taxon>Myriangiales</taxon>
        <taxon>Myriangiaceae</taxon>
        <taxon>Myriangium</taxon>
    </lineage>
</organism>
<dbReference type="CDD" id="cd09138">
    <property type="entry name" value="PLDc_vPLD1_2_yPLD_like_1"/>
    <property type="match status" value="1"/>
</dbReference>
<dbReference type="Gene3D" id="3.30.870.10">
    <property type="entry name" value="Endonuclease Chain A"/>
    <property type="match status" value="3"/>
</dbReference>
<comment type="caution">
    <text evidence="8">The sequence shown here is derived from an EMBL/GenBank/DDBJ whole genome shotgun (WGS) entry which is preliminary data.</text>
</comment>
<evidence type="ECO:0000313" key="9">
    <source>
        <dbReference type="Proteomes" id="UP000799439"/>
    </source>
</evidence>
<dbReference type="InterPro" id="IPR025202">
    <property type="entry name" value="PLD-like_dom"/>
</dbReference>
<keyword evidence="2 5" id="KW-0378">Hydrolase</keyword>
<feature type="region of interest" description="Disordered" evidence="6">
    <location>
        <begin position="567"/>
        <end position="599"/>
    </location>
</feature>
<evidence type="ECO:0000256" key="2">
    <source>
        <dbReference type="ARBA" id="ARBA00022801"/>
    </source>
</evidence>
<evidence type="ECO:0000256" key="4">
    <source>
        <dbReference type="ARBA" id="ARBA00023098"/>
    </source>
</evidence>
<evidence type="ECO:0000256" key="5">
    <source>
        <dbReference type="PIRNR" id="PIRNR009376"/>
    </source>
</evidence>
<dbReference type="PANTHER" id="PTHR18896:SF128">
    <property type="entry name" value="PHOSPHOLIPASE"/>
    <property type="match status" value="1"/>
</dbReference>
<feature type="compositionally biased region" description="Basic and acidic residues" evidence="6">
    <location>
        <begin position="69"/>
        <end position="85"/>
    </location>
</feature>
<feature type="compositionally biased region" description="Basic and acidic residues" evidence="6">
    <location>
        <begin position="577"/>
        <end position="597"/>
    </location>
</feature>
<dbReference type="EC" id="3.1.4.4" evidence="5"/>
<dbReference type="SMART" id="SM00155">
    <property type="entry name" value="PLDc"/>
    <property type="match status" value="2"/>
</dbReference>
<keyword evidence="3 5" id="KW-0442">Lipid degradation</keyword>
<feature type="region of interest" description="Disordered" evidence="6">
    <location>
        <begin position="1"/>
        <end position="24"/>
    </location>
</feature>
<protein>
    <recommendedName>
        <fullName evidence="5">Phospholipase</fullName>
        <ecNumber evidence="5">3.1.4.4</ecNumber>
    </recommendedName>
</protein>
<dbReference type="PANTHER" id="PTHR18896">
    <property type="entry name" value="PHOSPHOLIPASE D"/>
    <property type="match status" value="1"/>
</dbReference>
<dbReference type="PIRSF" id="PIRSF009376">
    <property type="entry name" value="Phospholipase_D_euk"/>
    <property type="match status" value="1"/>
</dbReference>
<dbReference type="PROSITE" id="PS50035">
    <property type="entry name" value="PLD"/>
    <property type="match status" value="2"/>
</dbReference>
<keyword evidence="4" id="KW-0443">Lipid metabolism</keyword>
<dbReference type="GO" id="GO:0035556">
    <property type="term" value="P:intracellular signal transduction"/>
    <property type="evidence" value="ECO:0007669"/>
    <property type="project" value="InterPro"/>
</dbReference>
<dbReference type="GO" id="GO:0006654">
    <property type="term" value="P:phosphatidic acid biosynthetic process"/>
    <property type="evidence" value="ECO:0007669"/>
    <property type="project" value="InterPro"/>
</dbReference>
<feature type="region of interest" description="Disordered" evidence="6">
    <location>
        <begin position="64"/>
        <end position="85"/>
    </location>
</feature>
<dbReference type="AlphaFoldDB" id="A0A9P4MNY0"/>
<feature type="domain" description="PLD phosphodiesterase" evidence="7">
    <location>
        <begin position="656"/>
        <end position="683"/>
    </location>
</feature>
<dbReference type="GO" id="GO:0009395">
    <property type="term" value="P:phospholipid catabolic process"/>
    <property type="evidence" value="ECO:0007669"/>
    <property type="project" value="TreeGrafter"/>
</dbReference>
<evidence type="ECO:0000256" key="3">
    <source>
        <dbReference type="ARBA" id="ARBA00022963"/>
    </source>
</evidence>
<feature type="region of interest" description="Disordered" evidence="6">
    <location>
        <begin position="734"/>
        <end position="755"/>
    </location>
</feature>
<evidence type="ECO:0000313" key="8">
    <source>
        <dbReference type="EMBL" id="KAF2154166.1"/>
    </source>
</evidence>
<dbReference type="EMBL" id="ML996084">
    <property type="protein sequence ID" value="KAF2154166.1"/>
    <property type="molecule type" value="Genomic_DNA"/>
</dbReference>
<dbReference type="SUPFAM" id="SSF56024">
    <property type="entry name" value="Phospholipase D/nuclease"/>
    <property type="match status" value="2"/>
</dbReference>
<dbReference type="Proteomes" id="UP000799439">
    <property type="component" value="Unassembled WGS sequence"/>
</dbReference>
<evidence type="ECO:0000256" key="1">
    <source>
        <dbReference type="ARBA" id="ARBA00022737"/>
    </source>
</evidence>
<reference evidence="8" key="1">
    <citation type="journal article" date="2020" name="Stud. Mycol.">
        <title>101 Dothideomycetes genomes: a test case for predicting lifestyles and emergence of pathogens.</title>
        <authorList>
            <person name="Haridas S."/>
            <person name="Albert R."/>
            <person name="Binder M."/>
            <person name="Bloem J."/>
            <person name="Labutti K."/>
            <person name="Salamov A."/>
            <person name="Andreopoulos B."/>
            <person name="Baker S."/>
            <person name="Barry K."/>
            <person name="Bills G."/>
            <person name="Bluhm B."/>
            <person name="Cannon C."/>
            <person name="Castanera R."/>
            <person name="Culley D."/>
            <person name="Daum C."/>
            <person name="Ezra D."/>
            <person name="Gonzalez J."/>
            <person name="Henrissat B."/>
            <person name="Kuo A."/>
            <person name="Liang C."/>
            <person name="Lipzen A."/>
            <person name="Lutzoni F."/>
            <person name="Magnuson J."/>
            <person name="Mondo S."/>
            <person name="Nolan M."/>
            <person name="Ohm R."/>
            <person name="Pangilinan J."/>
            <person name="Park H.-J."/>
            <person name="Ramirez L."/>
            <person name="Alfaro M."/>
            <person name="Sun H."/>
            <person name="Tritt A."/>
            <person name="Yoshinaga Y."/>
            <person name="Zwiers L.-H."/>
            <person name="Turgeon B."/>
            <person name="Goodwin S."/>
            <person name="Spatafora J."/>
            <person name="Crous P."/>
            <person name="Grigoriev I."/>
        </authorList>
    </citation>
    <scope>NUCLEOTIDE SEQUENCE</scope>
    <source>
        <strain evidence="8">CBS 260.36</strain>
    </source>
</reference>
<name>A0A9P4MNY0_9PEZI</name>
<accession>A0A9P4MNY0</accession>
<comment type="similarity">
    <text evidence="5">Belongs to the phospholipase D family.</text>
</comment>
<keyword evidence="1" id="KW-0677">Repeat</keyword>
<dbReference type="CDD" id="cd09141">
    <property type="entry name" value="PLDc_vPLD1_2_yPLD_like_2"/>
    <property type="match status" value="1"/>
</dbReference>
<dbReference type="OrthoDB" id="14911at2759"/>